<feature type="signal peptide" evidence="2">
    <location>
        <begin position="1"/>
        <end position="20"/>
    </location>
</feature>
<dbReference type="Proteomes" id="UP000245697">
    <property type="component" value="Unassembled WGS sequence"/>
</dbReference>
<dbReference type="EMBL" id="QGGR01000016">
    <property type="protein sequence ID" value="PWK41561.1"/>
    <property type="molecule type" value="Genomic_DNA"/>
</dbReference>
<organism evidence="3 4">
    <name type="scientific">Actinoplanes xinjiangensis</name>
    <dbReference type="NCBI Taxonomy" id="512350"/>
    <lineage>
        <taxon>Bacteria</taxon>
        <taxon>Bacillati</taxon>
        <taxon>Actinomycetota</taxon>
        <taxon>Actinomycetes</taxon>
        <taxon>Micromonosporales</taxon>
        <taxon>Micromonosporaceae</taxon>
        <taxon>Actinoplanes</taxon>
    </lineage>
</organism>
<dbReference type="OrthoDB" id="3402867at2"/>
<name>A0A316F5N1_9ACTN</name>
<dbReference type="AlphaFoldDB" id="A0A316F5N1"/>
<dbReference type="RefSeq" id="WP_109599097.1">
    <property type="nucleotide sequence ID" value="NZ_BONA01000066.1"/>
</dbReference>
<evidence type="ECO:0000313" key="3">
    <source>
        <dbReference type="EMBL" id="PWK41561.1"/>
    </source>
</evidence>
<proteinExistence type="predicted"/>
<evidence type="ECO:0000313" key="4">
    <source>
        <dbReference type="Proteomes" id="UP000245697"/>
    </source>
</evidence>
<gene>
    <name evidence="3" type="ORF">BC793_11634</name>
</gene>
<keyword evidence="2" id="KW-0732">Signal</keyword>
<feature type="chain" id="PRO_5039324132" evidence="2">
    <location>
        <begin position="21"/>
        <end position="163"/>
    </location>
</feature>
<evidence type="ECO:0000256" key="1">
    <source>
        <dbReference type="SAM" id="MobiDB-lite"/>
    </source>
</evidence>
<feature type="compositionally biased region" description="Low complexity" evidence="1">
    <location>
        <begin position="24"/>
        <end position="45"/>
    </location>
</feature>
<evidence type="ECO:0000256" key="2">
    <source>
        <dbReference type="SAM" id="SignalP"/>
    </source>
</evidence>
<feature type="region of interest" description="Disordered" evidence="1">
    <location>
        <begin position="24"/>
        <end position="98"/>
    </location>
</feature>
<protein>
    <submittedName>
        <fullName evidence="3">Uncharacterized protein</fullName>
    </submittedName>
</protein>
<reference evidence="3 4" key="1">
    <citation type="submission" date="2018-05" db="EMBL/GenBank/DDBJ databases">
        <title>Genomic Encyclopedia of Archaeal and Bacterial Type Strains, Phase II (KMG-II): from individual species to whole genera.</title>
        <authorList>
            <person name="Goeker M."/>
        </authorList>
    </citation>
    <scope>NUCLEOTIDE SEQUENCE [LARGE SCALE GENOMIC DNA]</scope>
    <source>
        <strain evidence="3 4">DSM 45184</strain>
    </source>
</reference>
<dbReference type="PROSITE" id="PS51257">
    <property type="entry name" value="PROKAR_LIPOPROTEIN"/>
    <property type="match status" value="1"/>
</dbReference>
<sequence length="163" mass="16333">MRTQATIRIGLAVAAGAIIAGCANEGASPASSPSASAPAPSVASSPTPPPASPEGTTPGIGAPSATPPTGKPLPTITLTDKPPKEPTDKQPNTGWVAGMVTRGGKGPCYGLIADDGQRYALYSTAGTELAQGSRVKVKLETTMLRIYCGPGTLMAMTDAETIK</sequence>
<comment type="caution">
    <text evidence="3">The sequence shown here is derived from an EMBL/GenBank/DDBJ whole genome shotgun (WGS) entry which is preliminary data.</text>
</comment>
<accession>A0A316F5N1</accession>
<keyword evidence="4" id="KW-1185">Reference proteome</keyword>